<dbReference type="SUPFAM" id="SSF55797">
    <property type="entry name" value="PR-1-like"/>
    <property type="match status" value="1"/>
</dbReference>
<dbReference type="Gene3D" id="3.40.33.10">
    <property type="entry name" value="CAP"/>
    <property type="match status" value="1"/>
</dbReference>
<dbReference type="InterPro" id="IPR035940">
    <property type="entry name" value="CAP_sf"/>
</dbReference>
<evidence type="ECO:0000256" key="1">
    <source>
        <dbReference type="ARBA" id="ARBA00004613"/>
    </source>
</evidence>
<dbReference type="Proteomes" id="UP001177670">
    <property type="component" value="Unassembled WGS sequence"/>
</dbReference>
<evidence type="ECO:0000313" key="4">
    <source>
        <dbReference type="EMBL" id="KAK1133586.1"/>
    </source>
</evidence>
<gene>
    <name evidence="4" type="ORF">K0M31_011386</name>
</gene>
<dbReference type="EMBL" id="JAHYIQ010000003">
    <property type="protein sequence ID" value="KAK1133586.1"/>
    <property type="molecule type" value="Genomic_DNA"/>
</dbReference>
<protein>
    <submittedName>
        <fullName evidence="4">Uncharacterized protein</fullName>
    </submittedName>
</protein>
<feature type="compositionally biased region" description="Basic and acidic residues" evidence="3">
    <location>
        <begin position="7"/>
        <end position="21"/>
    </location>
</feature>
<accession>A0AA40GA88</accession>
<dbReference type="AlphaFoldDB" id="A0AA40GA88"/>
<name>A0AA40GA88_9HYME</name>
<evidence type="ECO:0000313" key="5">
    <source>
        <dbReference type="Proteomes" id="UP001177670"/>
    </source>
</evidence>
<comment type="subcellular location">
    <subcellularLocation>
        <location evidence="1">Secreted</location>
    </subcellularLocation>
</comment>
<comment type="caution">
    <text evidence="4">The sequence shown here is derived from an EMBL/GenBank/DDBJ whole genome shotgun (WGS) entry which is preliminary data.</text>
</comment>
<organism evidence="4 5">
    <name type="scientific">Melipona bicolor</name>
    <dbReference type="NCBI Taxonomy" id="60889"/>
    <lineage>
        <taxon>Eukaryota</taxon>
        <taxon>Metazoa</taxon>
        <taxon>Ecdysozoa</taxon>
        <taxon>Arthropoda</taxon>
        <taxon>Hexapoda</taxon>
        <taxon>Insecta</taxon>
        <taxon>Pterygota</taxon>
        <taxon>Neoptera</taxon>
        <taxon>Endopterygota</taxon>
        <taxon>Hymenoptera</taxon>
        <taxon>Apocrita</taxon>
        <taxon>Aculeata</taxon>
        <taxon>Apoidea</taxon>
        <taxon>Anthophila</taxon>
        <taxon>Apidae</taxon>
        <taxon>Melipona</taxon>
    </lineage>
</organism>
<proteinExistence type="predicted"/>
<reference evidence="4" key="1">
    <citation type="submission" date="2021-10" db="EMBL/GenBank/DDBJ databases">
        <title>Melipona bicolor Genome sequencing and assembly.</title>
        <authorList>
            <person name="Araujo N.S."/>
            <person name="Arias M.C."/>
        </authorList>
    </citation>
    <scope>NUCLEOTIDE SEQUENCE</scope>
    <source>
        <strain evidence="4">USP_2M_L1-L4_2017</strain>
        <tissue evidence="4">Whole body</tissue>
    </source>
</reference>
<evidence type="ECO:0000256" key="2">
    <source>
        <dbReference type="ARBA" id="ARBA00022525"/>
    </source>
</evidence>
<sequence length="104" mass="12273">MPAPTRACKESQRVRERERKREVEREKTFIDKEVYRLYRETVLRRTCLPLLSAPRLYGERVPVKLLRTSSSKVRQKIVDTHNYLRTQVKPSAANMLVMVSPLAF</sequence>
<keyword evidence="5" id="KW-1185">Reference proteome</keyword>
<feature type="region of interest" description="Disordered" evidence="3">
    <location>
        <begin position="1"/>
        <end position="21"/>
    </location>
</feature>
<keyword evidence="2" id="KW-0964">Secreted</keyword>
<evidence type="ECO:0000256" key="3">
    <source>
        <dbReference type="SAM" id="MobiDB-lite"/>
    </source>
</evidence>